<dbReference type="SUPFAM" id="SSF57610">
    <property type="entry name" value="Thyroglobulin type-1 domain"/>
    <property type="match status" value="2"/>
</dbReference>
<dbReference type="InterPro" id="IPR000716">
    <property type="entry name" value="Thyroglobulin_1"/>
</dbReference>
<keyword evidence="1" id="KW-1015">Disulfide bond</keyword>
<feature type="signal peptide" evidence="2">
    <location>
        <begin position="1"/>
        <end position="16"/>
    </location>
</feature>
<keyword evidence="2" id="KW-0732">Signal</keyword>
<keyword evidence="5" id="KW-1185">Reference proteome</keyword>
<evidence type="ECO:0000256" key="2">
    <source>
        <dbReference type="SAM" id="SignalP"/>
    </source>
</evidence>
<dbReference type="EMBL" id="JAIWYP010000005">
    <property type="protein sequence ID" value="KAH3816223.1"/>
    <property type="molecule type" value="Genomic_DNA"/>
</dbReference>
<reference evidence="4" key="1">
    <citation type="journal article" date="2019" name="bioRxiv">
        <title>The Genome of the Zebra Mussel, Dreissena polymorpha: A Resource for Invasive Species Research.</title>
        <authorList>
            <person name="McCartney M.A."/>
            <person name="Auch B."/>
            <person name="Kono T."/>
            <person name="Mallez S."/>
            <person name="Zhang Y."/>
            <person name="Obille A."/>
            <person name="Becker A."/>
            <person name="Abrahante J.E."/>
            <person name="Garbe J."/>
            <person name="Badalamenti J.P."/>
            <person name="Herman A."/>
            <person name="Mangelson H."/>
            <person name="Liachko I."/>
            <person name="Sullivan S."/>
            <person name="Sone E.D."/>
            <person name="Koren S."/>
            <person name="Silverstein K.A.T."/>
            <person name="Beckman K.B."/>
            <person name="Gohl D.M."/>
        </authorList>
    </citation>
    <scope>NUCLEOTIDE SEQUENCE</scope>
    <source>
        <strain evidence="4">Duluth1</strain>
        <tissue evidence="4">Whole animal</tissue>
    </source>
</reference>
<evidence type="ECO:0000313" key="4">
    <source>
        <dbReference type="EMBL" id="KAH3816223.1"/>
    </source>
</evidence>
<comment type="caution">
    <text evidence="4">The sequence shown here is derived from an EMBL/GenBank/DDBJ whole genome shotgun (WGS) entry which is preliminary data.</text>
</comment>
<dbReference type="InterPro" id="IPR036857">
    <property type="entry name" value="Thyroglobulin_1_sf"/>
</dbReference>
<dbReference type="AlphaFoldDB" id="A0A9D4GIX7"/>
<dbReference type="Pfam" id="PF00086">
    <property type="entry name" value="Thyroglobulin_1"/>
    <property type="match status" value="1"/>
</dbReference>
<organism evidence="4 5">
    <name type="scientific">Dreissena polymorpha</name>
    <name type="common">Zebra mussel</name>
    <name type="synonym">Mytilus polymorpha</name>
    <dbReference type="NCBI Taxonomy" id="45954"/>
    <lineage>
        <taxon>Eukaryota</taxon>
        <taxon>Metazoa</taxon>
        <taxon>Spiralia</taxon>
        <taxon>Lophotrochozoa</taxon>
        <taxon>Mollusca</taxon>
        <taxon>Bivalvia</taxon>
        <taxon>Autobranchia</taxon>
        <taxon>Heteroconchia</taxon>
        <taxon>Euheterodonta</taxon>
        <taxon>Imparidentia</taxon>
        <taxon>Neoheterodontei</taxon>
        <taxon>Myida</taxon>
        <taxon>Dreissenoidea</taxon>
        <taxon>Dreissenidae</taxon>
        <taxon>Dreissena</taxon>
    </lineage>
</organism>
<feature type="domain" description="Thyroglobulin type-1" evidence="3">
    <location>
        <begin position="104"/>
        <end position="161"/>
    </location>
</feature>
<protein>
    <recommendedName>
        <fullName evidence="3">Thyroglobulin type-1 domain-containing protein</fullName>
    </recommendedName>
</protein>
<evidence type="ECO:0000259" key="3">
    <source>
        <dbReference type="Pfam" id="PF00086"/>
    </source>
</evidence>
<accession>A0A9D4GIX7</accession>
<reference evidence="4" key="2">
    <citation type="submission" date="2020-11" db="EMBL/GenBank/DDBJ databases">
        <authorList>
            <person name="McCartney M.A."/>
            <person name="Auch B."/>
            <person name="Kono T."/>
            <person name="Mallez S."/>
            <person name="Becker A."/>
            <person name="Gohl D.M."/>
            <person name="Silverstein K.A.T."/>
            <person name="Koren S."/>
            <person name="Bechman K.B."/>
            <person name="Herman A."/>
            <person name="Abrahante J.E."/>
            <person name="Garbe J."/>
        </authorList>
    </citation>
    <scope>NUCLEOTIDE SEQUENCE</scope>
    <source>
        <strain evidence="4">Duluth1</strain>
        <tissue evidence="4">Whole animal</tissue>
    </source>
</reference>
<feature type="chain" id="PRO_5039479480" description="Thyroglobulin type-1 domain-containing protein" evidence="2">
    <location>
        <begin position="17"/>
        <end position="233"/>
    </location>
</feature>
<sequence length="233" mass="24949">MLKIVFFVLLAGWTNAMIYCPSDYCMGKECDAISNGNCNGVVRPKGGVCGCCDVCITQLAEGENCLATMMLGGPATSECASGLTCDIQTFTCKPIGQKRQTGSCSAKLAKVEAKYAAANGMLWGLERPLCEANGDFKGMQYQGSQAFCVAPDGTEISGFMVNKWEAADMDCQCARDKYAYLQMGLIGRIFSCDRFENYAPTGCTGSVCFCQDRSGKPIGDTRVNIGQLDALNC</sequence>
<gene>
    <name evidence="4" type="ORF">DPMN_117735</name>
</gene>
<dbReference type="Gene3D" id="4.10.800.10">
    <property type="entry name" value="Thyroglobulin type-1"/>
    <property type="match status" value="2"/>
</dbReference>
<evidence type="ECO:0000313" key="5">
    <source>
        <dbReference type="Proteomes" id="UP000828390"/>
    </source>
</evidence>
<dbReference type="Proteomes" id="UP000828390">
    <property type="component" value="Unassembled WGS sequence"/>
</dbReference>
<proteinExistence type="predicted"/>
<evidence type="ECO:0000256" key="1">
    <source>
        <dbReference type="ARBA" id="ARBA00023157"/>
    </source>
</evidence>
<name>A0A9D4GIX7_DREPO</name>